<proteinExistence type="predicted"/>
<name>A0A6M0H0K5_9CLOT</name>
<dbReference type="AlphaFoldDB" id="A0A6M0H0K5"/>
<evidence type="ECO:0000313" key="2">
    <source>
        <dbReference type="Proteomes" id="UP000481872"/>
    </source>
</evidence>
<organism evidence="1 2">
    <name type="scientific">Clostridium senegalense</name>
    <dbReference type="NCBI Taxonomy" id="1465809"/>
    <lineage>
        <taxon>Bacteria</taxon>
        <taxon>Bacillati</taxon>
        <taxon>Bacillota</taxon>
        <taxon>Clostridia</taxon>
        <taxon>Eubacteriales</taxon>
        <taxon>Clostridiaceae</taxon>
        <taxon>Clostridium</taxon>
    </lineage>
</organism>
<dbReference type="Proteomes" id="UP000481872">
    <property type="component" value="Unassembled WGS sequence"/>
</dbReference>
<keyword evidence="2" id="KW-1185">Reference proteome</keyword>
<reference evidence="1 2" key="1">
    <citation type="submission" date="2020-02" db="EMBL/GenBank/DDBJ databases">
        <title>Genome assembly of a novel Clostridium senegalense strain.</title>
        <authorList>
            <person name="Gupta T.B."/>
            <person name="Jauregui R."/>
            <person name="Maclean P."/>
            <person name="Nawarathana A."/>
            <person name="Brightwell G."/>
        </authorList>
    </citation>
    <scope>NUCLEOTIDE SEQUENCE [LARGE SCALE GENOMIC DNA]</scope>
    <source>
        <strain evidence="1 2">AGRFS4</strain>
    </source>
</reference>
<sequence length="126" mass="14895">MENNLNTMEALKTLYHNPTYIAINEYGHTLELKGDEKFIIQGKIKSSKQKNISLKDTWRIIKPISYDDANELFKRLRTVECRFKDGSKRLYNKLPADGQFIIESDLPYCDNCLWYYYGTMILLNKE</sequence>
<protein>
    <submittedName>
        <fullName evidence="1">Uncharacterized protein</fullName>
    </submittedName>
</protein>
<gene>
    <name evidence="1" type="ORF">G3M99_02100</name>
</gene>
<comment type="caution">
    <text evidence="1">The sequence shown here is derived from an EMBL/GenBank/DDBJ whole genome shotgun (WGS) entry which is preliminary data.</text>
</comment>
<dbReference type="EMBL" id="JAAGPU010000002">
    <property type="protein sequence ID" value="NEU03664.1"/>
    <property type="molecule type" value="Genomic_DNA"/>
</dbReference>
<accession>A0A6M0H0K5</accession>
<evidence type="ECO:0000313" key="1">
    <source>
        <dbReference type="EMBL" id="NEU03664.1"/>
    </source>
</evidence>
<dbReference type="RefSeq" id="WP_061994217.1">
    <property type="nucleotide sequence ID" value="NZ_JAAGPU010000002.1"/>
</dbReference>